<accession>A0AAN7S4W7</accession>
<gene>
    <name evidence="2" type="ORF">QYF61_020899</name>
</gene>
<organism evidence="2 3">
    <name type="scientific">Mycteria americana</name>
    <name type="common">Wood stork</name>
    <dbReference type="NCBI Taxonomy" id="33587"/>
    <lineage>
        <taxon>Eukaryota</taxon>
        <taxon>Metazoa</taxon>
        <taxon>Chordata</taxon>
        <taxon>Craniata</taxon>
        <taxon>Vertebrata</taxon>
        <taxon>Euteleostomi</taxon>
        <taxon>Archelosauria</taxon>
        <taxon>Archosauria</taxon>
        <taxon>Dinosauria</taxon>
        <taxon>Saurischia</taxon>
        <taxon>Theropoda</taxon>
        <taxon>Coelurosauria</taxon>
        <taxon>Aves</taxon>
        <taxon>Neognathae</taxon>
        <taxon>Neoaves</taxon>
        <taxon>Aequornithes</taxon>
        <taxon>Ciconiiformes</taxon>
        <taxon>Ciconiidae</taxon>
        <taxon>Mycteria</taxon>
    </lineage>
</organism>
<feature type="region of interest" description="Disordered" evidence="1">
    <location>
        <begin position="1"/>
        <end position="20"/>
    </location>
</feature>
<evidence type="ECO:0000256" key="1">
    <source>
        <dbReference type="SAM" id="MobiDB-lite"/>
    </source>
</evidence>
<reference evidence="2 3" key="1">
    <citation type="journal article" date="2023" name="J. Hered.">
        <title>Chromosome-level genome of the wood stork (Mycteria americana) provides insight into avian chromosome evolution.</title>
        <authorList>
            <person name="Flamio R. Jr."/>
            <person name="Ramstad K.M."/>
        </authorList>
    </citation>
    <scope>NUCLEOTIDE SEQUENCE [LARGE SCALE GENOMIC DNA]</scope>
    <source>
        <strain evidence="2">JAX WOST 10</strain>
    </source>
</reference>
<protein>
    <submittedName>
        <fullName evidence="2">Uncharacterized protein</fullName>
    </submittedName>
</protein>
<sequence length="128" mass="14567">MAFSGYITSPIRHQPPGKSNVRQSNYWVTRVLVQFCDKRPVTLSTETKLRLRGPTLLTYPVQTQPPESATLKTLKGKGQDRCSWRKAHQDASTGKLSLWNAMQARGGYGLLRNRTYHVMQVEEKFGMV</sequence>
<comment type="caution">
    <text evidence="2">The sequence shown here is derived from an EMBL/GenBank/DDBJ whole genome shotgun (WGS) entry which is preliminary data.</text>
</comment>
<dbReference type="EMBL" id="JAUNZN010000001">
    <property type="protein sequence ID" value="KAK4832159.1"/>
    <property type="molecule type" value="Genomic_DNA"/>
</dbReference>
<dbReference type="AlphaFoldDB" id="A0AAN7S4W7"/>
<evidence type="ECO:0000313" key="2">
    <source>
        <dbReference type="EMBL" id="KAK4832159.1"/>
    </source>
</evidence>
<dbReference type="Proteomes" id="UP001333110">
    <property type="component" value="Unassembled WGS sequence"/>
</dbReference>
<evidence type="ECO:0000313" key="3">
    <source>
        <dbReference type="Proteomes" id="UP001333110"/>
    </source>
</evidence>
<keyword evidence="3" id="KW-1185">Reference proteome</keyword>
<proteinExistence type="predicted"/>
<name>A0AAN7S4W7_MYCAM</name>